<sequence>MESCTISDILKLLGLTHIDIMSWVQSGLNGTGDTNPVENYINRDEMTFGFTGYKLISWLTSLMLTGFDINIASTSDVKLARIAQENVRPPQGMT</sequence>
<reference evidence="1" key="1">
    <citation type="journal article" date="2023" name="G3 (Bethesda)">
        <title>A reference genome for the long-term kleptoplast-retaining sea slug Elysia crispata morphotype clarki.</title>
        <authorList>
            <person name="Eastman K.E."/>
            <person name="Pendleton A.L."/>
            <person name="Shaikh M.A."/>
            <person name="Suttiyut T."/>
            <person name="Ogas R."/>
            <person name="Tomko P."/>
            <person name="Gavelis G."/>
            <person name="Widhalm J.R."/>
            <person name="Wisecaver J.H."/>
        </authorList>
    </citation>
    <scope>NUCLEOTIDE SEQUENCE</scope>
    <source>
        <strain evidence="1">ECLA1</strain>
    </source>
</reference>
<gene>
    <name evidence="1" type="ORF">RRG08_058660</name>
</gene>
<organism evidence="1 2">
    <name type="scientific">Elysia crispata</name>
    <name type="common">lettuce slug</name>
    <dbReference type="NCBI Taxonomy" id="231223"/>
    <lineage>
        <taxon>Eukaryota</taxon>
        <taxon>Metazoa</taxon>
        <taxon>Spiralia</taxon>
        <taxon>Lophotrochozoa</taxon>
        <taxon>Mollusca</taxon>
        <taxon>Gastropoda</taxon>
        <taxon>Heterobranchia</taxon>
        <taxon>Euthyneura</taxon>
        <taxon>Panpulmonata</taxon>
        <taxon>Sacoglossa</taxon>
        <taxon>Placobranchoidea</taxon>
        <taxon>Plakobranchidae</taxon>
        <taxon>Elysia</taxon>
    </lineage>
</organism>
<dbReference type="Proteomes" id="UP001283361">
    <property type="component" value="Unassembled WGS sequence"/>
</dbReference>
<proteinExistence type="predicted"/>
<accession>A0AAE0YWI6</accession>
<dbReference type="EMBL" id="JAWDGP010005269">
    <property type="protein sequence ID" value="KAK3758390.1"/>
    <property type="molecule type" value="Genomic_DNA"/>
</dbReference>
<protein>
    <submittedName>
        <fullName evidence="1">Uncharacterized protein</fullName>
    </submittedName>
</protein>
<keyword evidence="2" id="KW-1185">Reference proteome</keyword>
<dbReference type="AlphaFoldDB" id="A0AAE0YWI6"/>
<comment type="caution">
    <text evidence="1">The sequence shown here is derived from an EMBL/GenBank/DDBJ whole genome shotgun (WGS) entry which is preliminary data.</text>
</comment>
<evidence type="ECO:0000313" key="1">
    <source>
        <dbReference type="EMBL" id="KAK3758390.1"/>
    </source>
</evidence>
<name>A0AAE0YWI6_9GAST</name>
<evidence type="ECO:0000313" key="2">
    <source>
        <dbReference type="Proteomes" id="UP001283361"/>
    </source>
</evidence>